<feature type="domain" description="PAC" evidence="2">
    <location>
        <begin position="459"/>
        <end position="510"/>
    </location>
</feature>
<dbReference type="SMART" id="SM00086">
    <property type="entry name" value="PAC"/>
    <property type="match status" value="4"/>
</dbReference>
<feature type="domain" description="EAL" evidence="3">
    <location>
        <begin position="810"/>
        <end position="1063"/>
    </location>
</feature>
<dbReference type="PANTHER" id="PTHR44757:SF2">
    <property type="entry name" value="BIOFILM ARCHITECTURE MAINTENANCE PROTEIN MBAA"/>
    <property type="match status" value="1"/>
</dbReference>
<dbReference type="NCBIfam" id="TIGR00229">
    <property type="entry name" value="sensory_box"/>
    <property type="match status" value="3"/>
</dbReference>
<dbReference type="InterPro" id="IPR000014">
    <property type="entry name" value="PAS"/>
</dbReference>
<feature type="domain" description="PAS" evidence="1">
    <location>
        <begin position="385"/>
        <end position="456"/>
    </location>
</feature>
<dbReference type="PROSITE" id="PS50883">
    <property type="entry name" value="EAL"/>
    <property type="match status" value="1"/>
</dbReference>
<dbReference type="Gene3D" id="3.30.70.270">
    <property type="match status" value="1"/>
</dbReference>
<evidence type="ECO:0000259" key="1">
    <source>
        <dbReference type="PROSITE" id="PS50112"/>
    </source>
</evidence>
<evidence type="ECO:0000313" key="5">
    <source>
        <dbReference type="EMBL" id="MFC6090210.1"/>
    </source>
</evidence>
<dbReference type="InterPro" id="IPR000160">
    <property type="entry name" value="GGDEF_dom"/>
</dbReference>
<dbReference type="NCBIfam" id="TIGR00254">
    <property type="entry name" value="GGDEF"/>
    <property type="match status" value="1"/>
</dbReference>
<dbReference type="EMBL" id="JBHSQO010000011">
    <property type="protein sequence ID" value="MFC6090210.1"/>
    <property type="molecule type" value="Genomic_DNA"/>
</dbReference>
<dbReference type="CDD" id="cd01949">
    <property type="entry name" value="GGDEF"/>
    <property type="match status" value="1"/>
</dbReference>
<dbReference type="Gene3D" id="3.20.20.450">
    <property type="entry name" value="EAL domain"/>
    <property type="match status" value="1"/>
</dbReference>
<dbReference type="Pfam" id="PF13426">
    <property type="entry name" value="PAS_9"/>
    <property type="match status" value="1"/>
</dbReference>
<feature type="domain" description="PAS" evidence="1">
    <location>
        <begin position="511"/>
        <end position="566"/>
    </location>
</feature>
<dbReference type="Pfam" id="PF00563">
    <property type="entry name" value="EAL"/>
    <property type="match status" value="1"/>
</dbReference>
<dbReference type="InterPro" id="IPR035919">
    <property type="entry name" value="EAL_sf"/>
</dbReference>
<gene>
    <name evidence="5" type="ORF">ACFP3R_13080</name>
</gene>
<dbReference type="SMART" id="SM00052">
    <property type="entry name" value="EAL"/>
    <property type="match status" value="1"/>
</dbReference>
<dbReference type="InterPro" id="IPR013656">
    <property type="entry name" value="PAS_4"/>
</dbReference>
<dbReference type="InterPro" id="IPR001610">
    <property type="entry name" value="PAC"/>
</dbReference>
<dbReference type="SUPFAM" id="SSF55073">
    <property type="entry name" value="Nucleotide cyclase"/>
    <property type="match status" value="1"/>
</dbReference>
<name>A0ABW1P4F6_9PSEU</name>
<dbReference type="PANTHER" id="PTHR44757">
    <property type="entry name" value="DIGUANYLATE CYCLASE DGCP"/>
    <property type="match status" value="1"/>
</dbReference>
<dbReference type="Proteomes" id="UP001596220">
    <property type="component" value="Unassembled WGS sequence"/>
</dbReference>
<proteinExistence type="predicted"/>
<dbReference type="InterPro" id="IPR043128">
    <property type="entry name" value="Rev_trsase/Diguanyl_cyclase"/>
</dbReference>
<dbReference type="CDD" id="cd00130">
    <property type="entry name" value="PAS"/>
    <property type="match status" value="3"/>
</dbReference>
<sequence length="1070" mass="117331">MPKRVGRAPVVLDPARPPNGEVELGGLALPEAPALLCDPKGVVMRANPGAVALCRARSADDLVGRDLTDLLLGDADDLRLRRVDGVLLPVRVVRTHVPGTGLHAVLMVDVSDLARAAEDLRDEQRRLRTVQRVAQIGSWEYDPDTGVTVWSESHYEMMGVEPGEVVPGARAVLDVVHPDDHEMVASYWANRALDGSPIDIVYRIVRPDGGLRWIRGVAEAKVRSDGRTQFITGYIRDITDQWRSDRALETERARLLEAQRIARMGSWSYEFPTRAGRPGTVHRSEVLLEMYAELGVVPDDDLLCGVRAEDRALLEDLRRRLLRGGDGEDGPDGRTLEAEVRGGLGDRVYVCRARAEAEGGRVTRLHGTVQDVTEARALERQLRADRRRLADAQQAAQLGVWEWNLQTGEVIWSDMMTELFGVPREEHTHYQTYLDLVHPDDRGWVDDLWQQLAGEEVPIQLEHRLVRRDGRVRVFRCYGVVVKGPDGRPLAVGTAQDITEQRATETRMKRSSQRFADLVSLTPVGIGLFDEGERLVDANDALCDLLGMDLEQLRGMTAGQLTHPDDSGNPLPPIDEMSAPGAERSFKIPQRILVRRDGVQVYCELHIALSVQDDGRRFWLIVFQDITERRRTAEALRHQATHDELTGLPNRALVKEMLADLLASPGRAKVAVLFCDIDNFKRVNDSLGHDAGDELLVALARRLEGGLPGSCTAARLSGDEYVIICEDLDEVGGVDKLATTVASLLRTAVPVHGQLVRVSASIGAAVPNGSRVTGNDLLRFADAAMFEAKRAGAGRVSLASAALIASADRQVHLEGQLREALQHDGLTLHFQPVVGVDGTVLTAEALVRWPHPDRGLLPPDIFLPVAEQGDLLRELDRWVLRTALKEAAGWPSPGGRAVSVAVNLAGLVPGDPEFVDIVADAIAEAGIEWDRVVLELVETALVDLPSRVRQSMDELVGRGIRFAVDDFGTGYSSLARLKDLPAQIIKVDRRFVSGVGNDSSDFAVAKAVVDMARAMGRECVAEGVETATQFHVLRGVGVDAYQGWLFSRPVPPREFRAVLALGPLHIPRAG</sequence>
<dbReference type="InterPro" id="IPR035965">
    <property type="entry name" value="PAS-like_dom_sf"/>
</dbReference>
<dbReference type="Pfam" id="PF08448">
    <property type="entry name" value="PAS_4"/>
    <property type="match status" value="1"/>
</dbReference>
<dbReference type="RefSeq" id="WP_380635905.1">
    <property type="nucleotide sequence ID" value="NZ_JBHSQO010000011.1"/>
</dbReference>
<dbReference type="CDD" id="cd01948">
    <property type="entry name" value="EAL"/>
    <property type="match status" value="1"/>
</dbReference>
<protein>
    <submittedName>
        <fullName evidence="5">EAL domain-containing protein</fullName>
    </submittedName>
</protein>
<dbReference type="InterPro" id="IPR029787">
    <property type="entry name" value="Nucleotide_cyclase"/>
</dbReference>
<evidence type="ECO:0000259" key="3">
    <source>
        <dbReference type="PROSITE" id="PS50883"/>
    </source>
</evidence>
<dbReference type="Gene3D" id="2.10.70.100">
    <property type="match status" value="2"/>
</dbReference>
<dbReference type="PROSITE" id="PS50887">
    <property type="entry name" value="GGDEF"/>
    <property type="match status" value="1"/>
</dbReference>
<dbReference type="PROSITE" id="PS50113">
    <property type="entry name" value="PAC"/>
    <property type="match status" value="3"/>
</dbReference>
<dbReference type="SMART" id="SM00267">
    <property type="entry name" value="GGDEF"/>
    <property type="match status" value="1"/>
</dbReference>
<feature type="domain" description="PAC" evidence="2">
    <location>
        <begin position="198"/>
        <end position="250"/>
    </location>
</feature>
<keyword evidence="6" id="KW-1185">Reference proteome</keyword>
<dbReference type="PROSITE" id="PS50112">
    <property type="entry name" value="PAS"/>
    <property type="match status" value="3"/>
</dbReference>
<dbReference type="SUPFAM" id="SSF55785">
    <property type="entry name" value="PYP-like sensor domain (PAS domain)"/>
    <property type="match status" value="4"/>
</dbReference>
<evidence type="ECO:0000259" key="2">
    <source>
        <dbReference type="PROSITE" id="PS50113"/>
    </source>
</evidence>
<feature type="domain" description="PAC" evidence="2">
    <location>
        <begin position="586"/>
        <end position="638"/>
    </location>
</feature>
<feature type="domain" description="PAS" evidence="1">
    <location>
        <begin position="123"/>
        <end position="196"/>
    </location>
</feature>
<organism evidence="5 6">
    <name type="scientific">Saccharothrix lopnurensis</name>
    <dbReference type="NCBI Taxonomy" id="1670621"/>
    <lineage>
        <taxon>Bacteria</taxon>
        <taxon>Bacillati</taxon>
        <taxon>Actinomycetota</taxon>
        <taxon>Actinomycetes</taxon>
        <taxon>Pseudonocardiales</taxon>
        <taxon>Pseudonocardiaceae</taxon>
        <taxon>Saccharothrix</taxon>
    </lineage>
</organism>
<dbReference type="InterPro" id="IPR052155">
    <property type="entry name" value="Biofilm_reg_signaling"/>
</dbReference>
<reference evidence="6" key="1">
    <citation type="journal article" date="2019" name="Int. J. Syst. Evol. Microbiol.">
        <title>The Global Catalogue of Microorganisms (GCM) 10K type strain sequencing project: providing services to taxonomists for standard genome sequencing and annotation.</title>
        <authorList>
            <consortium name="The Broad Institute Genomics Platform"/>
            <consortium name="The Broad Institute Genome Sequencing Center for Infectious Disease"/>
            <person name="Wu L."/>
            <person name="Ma J."/>
        </authorList>
    </citation>
    <scope>NUCLEOTIDE SEQUENCE [LARGE SCALE GENOMIC DNA]</scope>
    <source>
        <strain evidence="6">CGMCC 4.7246</strain>
    </source>
</reference>
<dbReference type="Gene3D" id="3.30.450.20">
    <property type="entry name" value="PAS domain"/>
    <property type="match status" value="3"/>
</dbReference>
<dbReference type="InterPro" id="IPR013655">
    <property type="entry name" value="PAS_fold_3"/>
</dbReference>
<evidence type="ECO:0000313" key="6">
    <source>
        <dbReference type="Proteomes" id="UP001596220"/>
    </source>
</evidence>
<feature type="domain" description="GGDEF" evidence="4">
    <location>
        <begin position="668"/>
        <end position="801"/>
    </location>
</feature>
<dbReference type="InterPro" id="IPR000700">
    <property type="entry name" value="PAS-assoc_C"/>
</dbReference>
<dbReference type="SMART" id="SM00091">
    <property type="entry name" value="PAS"/>
    <property type="match status" value="4"/>
</dbReference>
<dbReference type="SUPFAM" id="SSF141868">
    <property type="entry name" value="EAL domain-like"/>
    <property type="match status" value="1"/>
</dbReference>
<dbReference type="InterPro" id="IPR001633">
    <property type="entry name" value="EAL_dom"/>
</dbReference>
<dbReference type="Pfam" id="PF08447">
    <property type="entry name" value="PAS_3"/>
    <property type="match status" value="2"/>
</dbReference>
<comment type="caution">
    <text evidence="5">The sequence shown here is derived from an EMBL/GenBank/DDBJ whole genome shotgun (WGS) entry which is preliminary data.</text>
</comment>
<dbReference type="Pfam" id="PF00990">
    <property type="entry name" value="GGDEF"/>
    <property type="match status" value="1"/>
</dbReference>
<evidence type="ECO:0000259" key="4">
    <source>
        <dbReference type="PROSITE" id="PS50887"/>
    </source>
</evidence>
<accession>A0ABW1P4F6</accession>